<dbReference type="InterPro" id="IPR002300">
    <property type="entry name" value="aa-tRNA-synth_Ia"/>
</dbReference>
<dbReference type="EMBL" id="MFDM01000023">
    <property type="protein sequence ID" value="OGE42586.1"/>
    <property type="molecule type" value="Genomic_DNA"/>
</dbReference>
<feature type="domain" description="Aminoacyl-tRNA synthetase class Ia" evidence="10">
    <location>
        <begin position="20"/>
        <end position="641"/>
    </location>
</feature>
<reference evidence="12 13" key="1">
    <citation type="journal article" date="2016" name="Nat. Commun.">
        <title>Thousands of microbial genomes shed light on interconnected biogeochemical processes in an aquifer system.</title>
        <authorList>
            <person name="Anantharaman K."/>
            <person name="Brown C.T."/>
            <person name="Hug L.A."/>
            <person name="Sharon I."/>
            <person name="Castelle C.J."/>
            <person name="Probst A.J."/>
            <person name="Thomas B.C."/>
            <person name="Singh A."/>
            <person name="Wilkins M.J."/>
            <person name="Karaoz U."/>
            <person name="Brodie E.L."/>
            <person name="Williams K.H."/>
            <person name="Hubbard S.S."/>
            <person name="Banfield J.F."/>
        </authorList>
    </citation>
    <scope>NUCLEOTIDE SEQUENCE [LARGE SCALE GENOMIC DNA]</scope>
</reference>
<dbReference type="Gene3D" id="3.40.50.620">
    <property type="entry name" value="HUPs"/>
    <property type="match status" value="2"/>
</dbReference>
<protein>
    <recommendedName>
        <fullName evidence="1 9">Isoleucine--tRNA ligase</fullName>
        <ecNumber evidence="1 9">6.1.1.5</ecNumber>
    </recommendedName>
</protein>
<organism evidence="12 13">
    <name type="scientific">Candidatus Daviesbacteria bacterium RIFCSPLOWO2_01_FULL_39_12</name>
    <dbReference type="NCBI Taxonomy" id="1797785"/>
    <lineage>
        <taxon>Bacteria</taxon>
        <taxon>Candidatus Daviesiibacteriota</taxon>
    </lineage>
</organism>
<dbReference type="NCBIfam" id="TIGR00392">
    <property type="entry name" value="ileS"/>
    <property type="match status" value="1"/>
</dbReference>
<dbReference type="SUPFAM" id="SSF50677">
    <property type="entry name" value="ValRS/IleRS/LeuRS editing domain"/>
    <property type="match status" value="1"/>
</dbReference>
<dbReference type="InterPro" id="IPR033709">
    <property type="entry name" value="Anticodon_Ile_ABEc"/>
</dbReference>
<evidence type="ECO:0000256" key="8">
    <source>
        <dbReference type="ARBA" id="ARBA00048359"/>
    </source>
</evidence>
<dbReference type="Pfam" id="PF08264">
    <property type="entry name" value="Anticodon_1"/>
    <property type="match status" value="1"/>
</dbReference>
<sequence>MAKLKSVSSQIDFPKMERELLDFWSQEGIVEKYLHKNNKSEKKFSFLDGPITANNPMGVHHAWGRTYKDLWQRFFNMKGYKQRFQNGFDEQGLWVEVEVEKELGLKNKKEIENLVLGDKFKSLEKFINLCKERVKKFSAIQTEQSKRLGYFMDWDNSYHTSSDANNYAIWNYLKVVHEKGWLYKGRDSVPWCPRCGTAISQHEILTEEYQELTHNSVYFQLPVKDKKDTYLLVWTTTPWTIPANVAVAVDPQLAYAEYEIEGKKYIVCDNQSLSRLFVTAKLVKTYKGKELVGWEYEGPFDNLPTIRESLKGYTHRVVASDPVILPISTEEGTGLVHIAPGAGAEDFALGKKETLPTIAPINEEAVYVDGFDWLTGLTVNEATLKIIDYLKREGFLVKVEGYKHRYPTCWRCKTELVWRVVDEWYIAMDKKDSSGKTFREQMVGVAKKINWIPKWGLDRELDWLKNMHDWLISKKRYWGLALPIWECSNCGNFEVIGSKDELKDKATEGWKEFEGYSPHRPWVDQIKIKCSKCGEIVSRIPDVGTPWLDAGVVPFSTMSKDWFPADFITEAFSGQFKNWFYSLIAISTALNKTNPFKNLLGHAMVMDEKGEPMHKSKGNAIEFNEAADKIGADVMRWMYVTQNPEINLNFGFTPATEVKRRFYLIFWNSYKFFVDYAQLVDWDSETKIDNLTSLDKWILARLTKVVLLTNEKLANFDAATPSRAIEDFMVNDFSTWYIRRSRDRAGPEADIQDRNRALSIMYQVLVISAKLSAPFLPFISEQIFRNLTGEKSVHLEDYPQGDKSLLNDRLIKDMNMVRKIAEIGHAKRKEVSIKLRQPLPRMVYQIPNQLGKDLEQILADELNVKKIEFKKSSKVGPTVEMDTKITPELAKEGEARELIRQIQKLRKEQNLTLADKTIIEAPAWPKMYENIILVSTASLSIKRSKSLKVAEVKNKQ</sequence>
<dbReference type="InterPro" id="IPR014729">
    <property type="entry name" value="Rossmann-like_a/b/a_fold"/>
</dbReference>
<feature type="domain" description="Methionyl/Valyl/Leucyl/Isoleucyl-tRNA synthetase anticodon-binding" evidence="11">
    <location>
        <begin position="695"/>
        <end position="840"/>
    </location>
</feature>
<dbReference type="InterPro" id="IPR023586">
    <property type="entry name" value="Ile-tRNA-ligase_type2"/>
</dbReference>
<evidence type="ECO:0000259" key="10">
    <source>
        <dbReference type="Pfam" id="PF00133"/>
    </source>
</evidence>
<evidence type="ECO:0000256" key="1">
    <source>
        <dbReference type="ARBA" id="ARBA00013165"/>
    </source>
</evidence>
<keyword evidence="2 12" id="KW-0436">Ligase</keyword>
<keyword evidence="4" id="KW-0067">ATP-binding</keyword>
<evidence type="ECO:0000259" key="11">
    <source>
        <dbReference type="Pfam" id="PF08264"/>
    </source>
</evidence>
<dbReference type="Gene3D" id="1.10.730.10">
    <property type="entry name" value="Isoleucyl-tRNA Synthetase, Domain 1"/>
    <property type="match status" value="1"/>
</dbReference>
<comment type="caution">
    <text evidence="12">The sequence shown here is derived from an EMBL/GenBank/DDBJ whole genome shotgun (WGS) entry which is preliminary data.</text>
</comment>
<evidence type="ECO:0000256" key="5">
    <source>
        <dbReference type="ARBA" id="ARBA00022917"/>
    </source>
</evidence>
<dbReference type="STRING" id="1797785.A3B45_00040"/>
<dbReference type="GO" id="GO:0000049">
    <property type="term" value="F:tRNA binding"/>
    <property type="evidence" value="ECO:0007669"/>
    <property type="project" value="InterPro"/>
</dbReference>
<dbReference type="Pfam" id="PF00133">
    <property type="entry name" value="tRNA-synt_1"/>
    <property type="match status" value="1"/>
</dbReference>
<keyword evidence="6" id="KW-0030">Aminoacyl-tRNA synthetase</keyword>
<dbReference type="GO" id="GO:0002161">
    <property type="term" value="F:aminoacyl-tRNA deacylase activity"/>
    <property type="evidence" value="ECO:0007669"/>
    <property type="project" value="InterPro"/>
</dbReference>
<dbReference type="InterPro" id="IPR009008">
    <property type="entry name" value="Val/Leu/Ile-tRNA-synth_edit"/>
</dbReference>
<dbReference type="Proteomes" id="UP000178565">
    <property type="component" value="Unassembled WGS sequence"/>
</dbReference>
<evidence type="ECO:0000256" key="6">
    <source>
        <dbReference type="ARBA" id="ARBA00023146"/>
    </source>
</evidence>
<gene>
    <name evidence="12" type="ORF">A3B45_00040</name>
</gene>
<evidence type="ECO:0000256" key="9">
    <source>
        <dbReference type="NCBIfam" id="TIGR00392"/>
    </source>
</evidence>
<keyword evidence="3" id="KW-0547">Nucleotide-binding</keyword>
<dbReference type="Gene3D" id="3.90.740.10">
    <property type="entry name" value="Valyl/Leucyl/Isoleucyl-tRNA synthetase, editing domain"/>
    <property type="match status" value="1"/>
</dbReference>
<evidence type="ECO:0000256" key="2">
    <source>
        <dbReference type="ARBA" id="ARBA00022598"/>
    </source>
</evidence>
<dbReference type="PANTHER" id="PTHR42780">
    <property type="entry name" value="SOLEUCYL-TRNA SYNTHETASE"/>
    <property type="match status" value="1"/>
</dbReference>
<dbReference type="GO" id="GO:0005737">
    <property type="term" value="C:cytoplasm"/>
    <property type="evidence" value="ECO:0007669"/>
    <property type="project" value="UniProtKB-UniRule"/>
</dbReference>
<dbReference type="Pfam" id="PF19302">
    <property type="entry name" value="DUF5915"/>
    <property type="match status" value="1"/>
</dbReference>
<dbReference type="AlphaFoldDB" id="A0A1F5KNU4"/>
<evidence type="ECO:0000256" key="4">
    <source>
        <dbReference type="ARBA" id="ARBA00022840"/>
    </source>
</evidence>
<dbReference type="SUPFAM" id="SSF52374">
    <property type="entry name" value="Nucleotidylyl transferase"/>
    <property type="match status" value="1"/>
</dbReference>
<evidence type="ECO:0000256" key="7">
    <source>
        <dbReference type="ARBA" id="ARBA00025217"/>
    </source>
</evidence>
<evidence type="ECO:0000313" key="12">
    <source>
        <dbReference type="EMBL" id="OGE42586.1"/>
    </source>
</evidence>
<evidence type="ECO:0000313" key="13">
    <source>
        <dbReference type="Proteomes" id="UP000178565"/>
    </source>
</evidence>
<name>A0A1F5KNU4_9BACT</name>
<dbReference type="GO" id="GO:0006428">
    <property type="term" value="P:isoleucyl-tRNA aminoacylation"/>
    <property type="evidence" value="ECO:0007669"/>
    <property type="project" value="UniProtKB-UniRule"/>
</dbReference>
<dbReference type="InterPro" id="IPR002301">
    <property type="entry name" value="Ile-tRNA-ligase"/>
</dbReference>
<comment type="function">
    <text evidence="7">Catalyzes the attachment of isoleucine to tRNA(Ile). As IleRS can inadvertently accommodate and process structurally similar amino acids such as valine, to avoid such errors it has two additional distinct tRNA(Ile)-dependent editing activities. One activity is designated as 'pretransfer' editing and involves the hydrolysis of activated Val-AMP. The other activity is designated 'posttransfer' editing and involves deacylation of mischarged Val-tRNA(Ile).</text>
</comment>
<dbReference type="SUPFAM" id="SSF47323">
    <property type="entry name" value="Anticodon-binding domain of a subclass of class I aminoacyl-tRNA synthetases"/>
    <property type="match status" value="1"/>
</dbReference>
<dbReference type="GO" id="GO:0004822">
    <property type="term" value="F:isoleucine-tRNA ligase activity"/>
    <property type="evidence" value="ECO:0007669"/>
    <property type="project" value="UniProtKB-UniRule"/>
</dbReference>
<dbReference type="CDD" id="cd07961">
    <property type="entry name" value="Anticodon_Ia_Ile_ABEc"/>
    <property type="match status" value="1"/>
</dbReference>
<dbReference type="InterPro" id="IPR013155">
    <property type="entry name" value="M/V/L/I-tRNA-synth_anticd-bd"/>
</dbReference>
<dbReference type="PANTHER" id="PTHR42780:SF1">
    <property type="entry name" value="ISOLEUCINE--TRNA LIGASE, CYTOPLASMIC"/>
    <property type="match status" value="1"/>
</dbReference>
<evidence type="ECO:0000256" key="3">
    <source>
        <dbReference type="ARBA" id="ARBA00022741"/>
    </source>
</evidence>
<dbReference type="PRINTS" id="PR00984">
    <property type="entry name" value="TRNASYNTHILE"/>
</dbReference>
<accession>A0A1F5KNU4</accession>
<comment type="catalytic activity">
    <reaction evidence="8">
        <text>tRNA(Ile) + L-isoleucine + ATP = L-isoleucyl-tRNA(Ile) + AMP + diphosphate</text>
        <dbReference type="Rhea" id="RHEA:11060"/>
        <dbReference type="Rhea" id="RHEA-COMP:9666"/>
        <dbReference type="Rhea" id="RHEA-COMP:9695"/>
        <dbReference type="ChEBI" id="CHEBI:30616"/>
        <dbReference type="ChEBI" id="CHEBI:33019"/>
        <dbReference type="ChEBI" id="CHEBI:58045"/>
        <dbReference type="ChEBI" id="CHEBI:78442"/>
        <dbReference type="ChEBI" id="CHEBI:78528"/>
        <dbReference type="ChEBI" id="CHEBI:456215"/>
        <dbReference type="EC" id="6.1.1.5"/>
    </reaction>
</comment>
<keyword evidence="5" id="KW-0648">Protein biosynthesis</keyword>
<dbReference type="InterPro" id="IPR009080">
    <property type="entry name" value="tRNAsynth_Ia_anticodon-bd"/>
</dbReference>
<dbReference type="GO" id="GO:0005524">
    <property type="term" value="F:ATP binding"/>
    <property type="evidence" value="ECO:0007669"/>
    <property type="project" value="UniProtKB-KW"/>
</dbReference>
<proteinExistence type="predicted"/>
<dbReference type="EC" id="6.1.1.5" evidence="1 9"/>